<comment type="caution">
    <text evidence="1">The sequence shown here is derived from an EMBL/GenBank/DDBJ whole genome shotgun (WGS) entry which is preliminary data.</text>
</comment>
<dbReference type="AlphaFoldDB" id="A0A833TCK9"/>
<protein>
    <submittedName>
        <fullName evidence="1">Putative effector</fullName>
    </submittedName>
</protein>
<proteinExistence type="predicted"/>
<dbReference type="CDD" id="cd09272">
    <property type="entry name" value="RNase_HI_RT_Ty1"/>
    <property type="match status" value="1"/>
</dbReference>
<evidence type="ECO:0000313" key="2">
    <source>
        <dbReference type="Proteomes" id="UP000602510"/>
    </source>
</evidence>
<name>A0A833TCK9_PHYIN</name>
<reference evidence="1" key="1">
    <citation type="submission" date="2020-04" db="EMBL/GenBank/DDBJ databases">
        <title>Hybrid Assembly of Korean Phytophthora infestans isolates.</title>
        <authorList>
            <person name="Prokchorchik M."/>
            <person name="Lee Y."/>
            <person name="Seo J."/>
            <person name="Cho J.-H."/>
            <person name="Park Y.-E."/>
            <person name="Jang D.-C."/>
            <person name="Im J.-S."/>
            <person name="Choi J.-G."/>
            <person name="Park H.-J."/>
            <person name="Lee G.-B."/>
            <person name="Lee Y.-G."/>
            <person name="Hong S.-Y."/>
            <person name="Cho K."/>
            <person name="Sohn K.H."/>
        </authorList>
    </citation>
    <scope>NUCLEOTIDE SEQUENCE</scope>
    <source>
        <strain evidence="1">KR_1_A1</strain>
    </source>
</reference>
<dbReference type="EMBL" id="WSZM01000190">
    <property type="protein sequence ID" value="KAF4038726.1"/>
    <property type="molecule type" value="Genomic_DNA"/>
</dbReference>
<dbReference type="Proteomes" id="UP000602510">
    <property type="component" value="Unassembled WGS sequence"/>
</dbReference>
<accession>A0A833TCK9</accession>
<sequence>MVQVIVNEVLQKELPLKPLMDSQSAIKRLQRSGLSETQKTIDVKYHAVKDLVHKGELTVEYMPTGDMPADLLTKALARTQFQRKRTLCGLVDTLP</sequence>
<gene>
    <name evidence="1" type="ORF">GN244_ATG09256</name>
</gene>
<keyword evidence="2" id="KW-1185">Reference proteome</keyword>
<evidence type="ECO:0000313" key="1">
    <source>
        <dbReference type="EMBL" id="KAF4038726.1"/>
    </source>
</evidence>
<organism evidence="1 2">
    <name type="scientific">Phytophthora infestans</name>
    <name type="common">Potato late blight agent</name>
    <name type="synonym">Botrytis infestans</name>
    <dbReference type="NCBI Taxonomy" id="4787"/>
    <lineage>
        <taxon>Eukaryota</taxon>
        <taxon>Sar</taxon>
        <taxon>Stramenopiles</taxon>
        <taxon>Oomycota</taxon>
        <taxon>Peronosporomycetes</taxon>
        <taxon>Peronosporales</taxon>
        <taxon>Peronosporaceae</taxon>
        <taxon>Phytophthora</taxon>
    </lineage>
</organism>